<dbReference type="Proteomes" id="UP001162992">
    <property type="component" value="Chromosome 11"/>
</dbReference>
<organism evidence="1 2">
    <name type="scientific">Diphasiastrum complanatum</name>
    <name type="common">Issler's clubmoss</name>
    <name type="synonym">Lycopodium complanatum</name>
    <dbReference type="NCBI Taxonomy" id="34168"/>
    <lineage>
        <taxon>Eukaryota</taxon>
        <taxon>Viridiplantae</taxon>
        <taxon>Streptophyta</taxon>
        <taxon>Embryophyta</taxon>
        <taxon>Tracheophyta</taxon>
        <taxon>Lycopodiopsida</taxon>
        <taxon>Lycopodiales</taxon>
        <taxon>Lycopodiaceae</taxon>
        <taxon>Lycopodioideae</taxon>
        <taxon>Diphasiastrum</taxon>
    </lineage>
</organism>
<gene>
    <name evidence="1" type="ORF">O6H91_11G066900</name>
</gene>
<proteinExistence type="predicted"/>
<evidence type="ECO:0000313" key="1">
    <source>
        <dbReference type="EMBL" id="KAJ7538874.1"/>
    </source>
</evidence>
<reference evidence="2" key="1">
    <citation type="journal article" date="2024" name="Proc. Natl. Acad. Sci. U.S.A.">
        <title>Extraordinary preservation of gene collinearity over three hundred million years revealed in homosporous lycophytes.</title>
        <authorList>
            <person name="Li C."/>
            <person name="Wickell D."/>
            <person name="Kuo L.Y."/>
            <person name="Chen X."/>
            <person name="Nie B."/>
            <person name="Liao X."/>
            <person name="Peng D."/>
            <person name="Ji J."/>
            <person name="Jenkins J."/>
            <person name="Williams M."/>
            <person name="Shu S."/>
            <person name="Plott C."/>
            <person name="Barry K."/>
            <person name="Rajasekar S."/>
            <person name="Grimwood J."/>
            <person name="Han X."/>
            <person name="Sun S."/>
            <person name="Hou Z."/>
            <person name="He W."/>
            <person name="Dai G."/>
            <person name="Sun C."/>
            <person name="Schmutz J."/>
            <person name="Leebens-Mack J.H."/>
            <person name="Li F.W."/>
            <person name="Wang L."/>
        </authorList>
    </citation>
    <scope>NUCLEOTIDE SEQUENCE [LARGE SCALE GENOMIC DNA]</scope>
    <source>
        <strain evidence="2">cv. PW_Plant_1</strain>
    </source>
</reference>
<evidence type="ECO:0000313" key="2">
    <source>
        <dbReference type="Proteomes" id="UP001162992"/>
    </source>
</evidence>
<name>A0ACC2C9Z5_DIPCM</name>
<accession>A0ACC2C9Z5</accession>
<protein>
    <submittedName>
        <fullName evidence="1">Uncharacterized protein</fullName>
    </submittedName>
</protein>
<keyword evidence="2" id="KW-1185">Reference proteome</keyword>
<sequence length="616" mass="68176">MASNRKVQQKLRACSGCLSRWPASFSSYATLATHKISRVFAESPWQQRQLCQQQHGIPVSTTQAIVKACPGSVLQMDELLNSTSGVAALAFLLKRCSQTRALSEGKLVHAHIKRSNYNWNTFLGNWLIKMYGDCESMADAQAVFDHLPNPNVYSWNILITAYSKNGFYKEALDCFERMRVSDIKADNVTFVCALDACANRGCLEKGRQIHVAVSDGGYEGHASVGISLVNMYGKCGSVEDARSVFSRLPHQDVVSWSAMIAACAQNGHGKEALDLFHKMQLSGIKPDEIAFLCVLDACATLASLEKGQEIHAAIIDSGFEGKLAVGTALINMYGKCRSVDKARSMFARMASRNLISWNSMITACSQNGHGKEALYLFNRMQLEGFKPDQITFVCALDACASLSAIEKGRETHAAILHGGYDRHVVVGNALINMYGKCGSVEDAMNVFIHMSHLDVVSWNAMISACAHNGHGKKALHLFNQMKSTRCKPDHVTFLSILSACSHTGQVDDARHYFDLMHKDQGLMQRVEHYVCLVDILCRAGHLDDAEDVINRMPFQNESKVWMCLLRACKVHGDVERGVRAASHVFKWDPENAAPYLLLSDIYAAARKWDEAENMAF</sequence>
<comment type="caution">
    <text evidence="1">The sequence shown here is derived from an EMBL/GenBank/DDBJ whole genome shotgun (WGS) entry which is preliminary data.</text>
</comment>
<dbReference type="EMBL" id="CM055102">
    <property type="protein sequence ID" value="KAJ7538874.1"/>
    <property type="molecule type" value="Genomic_DNA"/>
</dbReference>